<dbReference type="InterPro" id="IPR036179">
    <property type="entry name" value="Ig-like_dom_sf"/>
</dbReference>
<feature type="non-terminal residue" evidence="3">
    <location>
        <position position="234"/>
    </location>
</feature>
<sequence length="234" mass="26822">LPWHPHIEELNSSDLKLNTESKIQVKISGYFPEDLTVEWYKKKMGADRFLTVDNNKYKSEISEHQRQSDNTYSCTASLLFTPTLPEDQRSEFICRVLHLSLVKDIQRRIGPLQITVAPQMIEPVRFSLGDSGEVKCSLTLKRFYPPDIKIRWSSGESQTKIMDSQPAQSADGETFDVTSVCTMPRPLCFPVYVTWEHQSVKEPPSIILNSSDLPWHPHIEELNSSDLKLNTESK</sequence>
<dbReference type="InterPro" id="IPR013783">
    <property type="entry name" value="Ig-like_fold"/>
</dbReference>
<dbReference type="Proteomes" id="UP000228934">
    <property type="component" value="Unassembled WGS sequence"/>
</dbReference>
<accession>A0A2G9QCZ2</accession>
<dbReference type="PROSITE" id="PS50835">
    <property type="entry name" value="IG_LIKE"/>
    <property type="match status" value="1"/>
</dbReference>
<feature type="non-terminal residue" evidence="3">
    <location>
        <position position="1"/>
    </location>
</feature>
<evidence type="ECO:0000313" key="3">
    <source>
        <dbReference type="EMBL" id="PIO13482.1"/>
    </source>
</evidence>
<dbReference type="PANTHER" id="PTHR23411">
    <property type="entry name" value="TAPASIN"/>
    <property type="match status" value="1"/>
</dbReference>
<dbReference type="InterPro" id="IPR050380">
    <property type="entry name" value="Immune_Resp_Modulators"/>
</dbReference>
<evidence type="ECO:0000259" key="2">
    <source>
        <dbReference type="PROSITE" id="PS50835"/>
    </source>
</evidence>
<dbReference type="EMBL" id="KZ059752">
    <property type="protein sequence ID" value="PIO13482.1"/>
    <property type="molecule type" value="Genomic_DNA"/>
</dbReference>
<reference evidence="4" key="1">
    <citation type="journal article" date="2017" name="Nat. Commun.">
        <title>The North American bullfrog draft genome provides insight into hormonal regulation of long noncoding RNA.</title>
        <authorList>
            <person name="Hammond S.A."/>
            <person name="Warren R.L."/>
            <person name="Vandervalk B.P."/>
            <person name="Kucuk E."/>
            <person name="Khan H."/>
            <person name="Gibb E.A."/>
            <person name="Pandoh P."/>
            <person name="Kirk H."/>
            <person name="Zhao Y."/>
            <person name="Jones M."/>
            <person name="Mungall A.J."/>
            <person name="Coope R."/>
            <person name="Pleasance S."/>
            <person name="Moore R.A."/>
            <person name="Holt R.A."/>
            <person name="Round J.M."/>
            <person name="Ohora S."/>
            <person name="Walle B.V."/>
            <person name="Veldhoen N."/>
            <person name="Helbing C.C."/>
            <person name="Birol I."/>
        </authorList>
    </citation>
    <scope>NUCLEOTIDE SEQUENCE [LARGE SCALE GENOMIC DNA]</scope>
</reference>
<feature type="domain" description="Ig-like" evidence="2">
    <location>
        <begin position="5"/>
        <end position="110"/>
    </location>
</feature>
<protein>
    <recommendedName>
        <fullName evidence="2">Ig-like domain-containing protein</fullName>
    </recommendedName>
</protein>
<dbReference type="InterPro" id="IPR003597">
    <property type="entry name" value="Ig_C1-set"/>
</dbReference>
<dbReference type="InterPro" id="IPR007110">
    <property type="entry name" value="Ig-like_dom"/>
</dbReference>
<keyword evidence="4" id="KW-1185">Reference proteome</keyword>
<dbReference type="SUPFAM" id="SSF48726">
    <property type="entry name" value="Immunoglobulin"/>
    <property type="match status" value="2"/>
</dbReference>
<organism evidence="3 4">
    <name type="scientific">Aquarana catesbeiana</name>
    <name type="common">American bullfrog</name>
    <name type="synonym">Rana catesbeiana</name>
    <dbReference type="NCBI Taxonomy" id="8400"/>
    <lineage>
        <taxon>Eukaryota</taxon>
        <taxon>Metazoa</taxon>
        <taxon>Chordata</taxon>
        <taxon>Craniata</taxon>
        <taxon>Vertebrata</taxon>
        <taxon>Euteleostomi</taxon>
        <taxon>Amphibia</taxon>
        <taxon>Batrachia</taxon>
        <taxon>Anura</taxon>
        <taxon>Neobatrachia</taxon>
        <taxon>Ranoidea</taxon>
        <taxon>Ranidae</taxon>
        <taxon>Aquarana</taxon>
    </lineage>
</organism>
<dbReference type="OrthoDB" id="6370831at2759"/>
<keyword evidence="1" id="KW-0393">Immunoglobulin domain</keyword>
<dbReference type="FunFam" id="2.60.40.10:FF:001774">
    <property type="entry name" value="Uncharacterized LOC100216153"/>
    <property type="match status" value="1"/>
</dbReference>
<gene>
    <name evidence="3" type="ORF">AB205_0015020</name>
</gene>
<name>A0A2G9QCZ2_AQUCT</name>
<dbReference type="AlphaFoldDB" id="A0A2G9QCZ2"/>
<dbReference type="Pfam" id="PF07654">
    <property type="entry name" value="C1-set"/>
    <property type="match status" value="2"/>
</dbReference>
<dbReference type="Gene3D" id="2.60.40.10">
    <property type="entry name" value="Immunoglobulins"/>
    <property type="match status" value="2"/>
</dbReference>
<proteinExistence type="predicted"/>
<evidence type="ECO:0000256" key="1">
    <source>
        <dbReference type="ARBA" id="ARBA00023319"/>
    </source>
</evidence>
<evidence type="ECO:0000313" key="4">
    <source>
        <dbReference type="Proteomes" id="UP000228934"/>
    </source>
</evidence>